<accession>A0A9Q1CIC6</accession>
<organism evidence="3 4">
    <name type="scientific">Holothuria leucospilota</name>
    <name type="common">Black long sea cucumber</name>
    <name type="synonym">Mertensiothuria leucospilota</name>
    <dbReference type="NCBI Taxonomy" id="206669"/>
    <lineage>
        <taxon>Eukaryota</taxon>
        <taxon>Metazoa</taxon>
        <taxon>Echinodermata</taxon>
        <taxon>Eleutherozoa</taxon>
        <taxon>Echinozoa</taxon>
        <taxon>Holothuroidea</taxon>
        <taxon>Aspidochirotacea</taxon>
        <taxon>Aspidochirotida</taxon>
        <taxon>Holothuriidae</taxon>
        <taxon>Holothuria</taxon>
    </lineage>
</organism>
<protein>
    <recommendedName>
        <fullName evidence="2">EF-hand domain-containing protein</fullName>
    </recommendedName>
</protein>
<dbReference type="PROSITE" id="PS50222">
    <property type="entry name" value="EF_HAND_2"/>
    <property type="match status" value="1"/>
</dbReference>
<comment type="caution">
    <text evidence="3">The sequence shown here is derived from an EMBL/GenBank/DDBJ whole genome shotgun (WGS) entry which is preliminary data.</text>
</comment>
<proteinExistence type="predicted"/>
<name>A0A9Q1CIC6_HOLLE</name>
<evidence type="ECO:0000313" key="4">
    <source>
        <dbReference type="Proteomes" id="UP001152320"/>
    </source>
</evidence>
<dbReference type="Gene3D" id="1.10.238.10">
    <property type="entry name" value="EF-hand"/>
    <property type="match status" value="1"/>
</dbReference>
<sequence>MGLAPSFPIEMEPVYFERAEIYSSTGKRLAPSEHRTVVSQPETPFHVIHEAIYKEMVDTRRTTHKPREQLENVDFDQIVDKYSRFSLGNIAEFRLEFINFDKDNDALLSFDDVCAALDKLGDDSTEELRRQAYVEVMPQKLEMCDFLTFVALCDALSRKRDEIDEMGITSEMDYDIVDRTQESIRAEAEIVQRPGSAADRSPVAGRYHCPVVEFIATEMEPHEICKGKCNAKSSNSPSHKGNFVKNNVMVNKHSCGNPGPSKHLHGQTGDCRHLKPSSASLSENNRVT</sequence>
<reference evidence="3" key="1">
    <citation type="submission" date="2021-10" db="EMBL/GenBank/DDBJ databases">
        <title>Tropical sea cucumber genome reveals ecological adaptation and Cuvierian tubules defense mechanism.</title>
        <authorList>
            <person name="Chen T."/>
        </authorList>
    </citation>
    <scope>NUCLEOTIDE SEQUENCE</scope>
    <source>
        <strain evidence="3">Nanhai2018</strain>
        <tissue evidence="3">Muscle</tissue>
    </source>
</reference>
<dbReference type="SUPFAM" id="SSF47473">
    <property type="entry name" value="EF-hand"/>
    <property type="match status" value="1"/>
</dbReference>
<feature type="domain" description="EF-hand" evidence="2">
    <location>
        <begin position="88"/>
        <end position="123"/>
    </location>
</feature>
<dbReference type="OrthoDB" id="343296at2759"/>
<feature type="compositionally biased region" description="Polar residues" evidence="1">
    <location>
        <begin position="277"/>
        <end position="288"/>
    </location>
</feature>
<evidence type="ECO:0000256" key="1">
    <source>
        <dbReference type="SAM" id="MobiDB-lite"/>
    </source>
</evidence>
<dbReference type="InterPro" id="IPR011992">
    <property type="entry name" value="EF-hand-dom_pair"/>
</dbReference>
<evidence type="ECO:0000259" key="2">
    <source>
        <dbReference type="PROSITE" id="PS50222"/>
    </source>
</evidence>
<feature type="region of interest" description="Disordered" evidence="1">
    <location>
        <begin position="249"/>
        <end position="288"/>
    </location>
</feature>
<dbReference type="GO" id="GO:0005509">
    <property type="term" value="F:calcium ion binding"/>
    <property type="evidence" value="ECO:0007669"/>
    <property type="project" value="InterPro"/>
</dbReference>
<dbReference type="AlphaFoldDB" id="A0A9Q1CIC6"/>
<evidence type="ECO:0000313" key="3">
    <source>
        <dbReference type="EMBL" id="KAJ8045460.1"/>
    </source>
</evidence>
<dbReference type="Proteomes" id="UP001152320">
    <property type="component" value="Chromosome 3"/>
</dbReference>
<dbReference type="InterPro" id="IPR002048">
    <property type="entry name" value="EF_hand_dom"/>
</dbReference>
<dbReference type="EMBL" id="JAIZAY010000003">
    <property type="protein sequence ID" value="KAJ8045460.1"/>
    <property type="molecule type" value="Genomic_DNA"/>
</dbReference>
<keyword evidence="4" id="KW-1185">Reference proteome</keyword>
<gene>
    <name evidence="3" type="ORF">HOLleu_08475</name>
</gene>